<dbReference type="Pfam" id="PF13863">
    <property type="entry name" value="DUF4200"/>
    <property type="match status" value="1"/>
</dbReference>
<feature type="domain" description="DUF4200" evidence="1">
    <location>
        <begin position="70"/>
        <end position="150"/>
    </location>
</feature>
<gene>
    <name evidence="2" type="ORF">HHI36_009990</name>
</gene>
<protein>
    <recommendedName>
        <fullName evidence="1">DUF4200 domain-containing protein</fullName>
    </recommendedName>
</protein>
<dbReference type="AlphaFoldDB" id="A0ABD2MHF7"/>
<dbReference type="EMBL" id="JABFTP020000001">
    <property type="protein sequence ID" value="KAL3265792.1"/>
    <property type="molecule type" value="Genomic_DNA"/>
</dbReference>
<evidence type="ECO:0000259" key="1">
    <source>
        <dbReference type="Pfam" id="PF13863"/>
    </source>
</evidence>
<evidence type="ECO:0000313" key="3">
    <source>
        <dbReference type="Proteomes" id="UP001516400"/>
    </source>
</evidence>
<dbReference type="Proteomes" id="UP001516400">
    <property type="component" value="Unassembled WGS sequence"/>
</dbReference>
<proteinExistence type="predicted"/>
<sequence length="168" mass="20048">MITRNIRCNEVDLRAKPNKRYILPGSAPKKHVFDTIGILRPTKDTYEDKCAELADDNTLHINLFLRETSEKLNKLLVRRRENVFRLLDIVNAKWENLEIKEEEFRKLFINFNKFLKSNIEKRERFEQNSNRNQQNIKRKEYDIRLLKAQLVKGGDGETFGKNINLRTE</sequence>
<keyword evidence="3" id="KW-1185">Reference proteome</keyword>
<comment type="caution">
    <text evidence="2">The sequence shown here is derived from an EMBL/GenBank/DDBJ whole genome shotgun (WGS) entry which is preliminary data.</text>
</comment>
<organism evidence="2 3">
    <name type="scientific">Cryptolaemus montrouzieri</name>
    <dbReference type="NCBI Taxonomy" id="559131"/>
    <lineage>
        <taxon>Eukaryota</taxon>
        <taxon>Metazoa</taxon>
        <taxon>Ecdysozoa</taxon>
        <taxon>Arthropoda</taxon>
        <taxon>Hexapoda</taxon>
        <taxon>Insecta</taxon>
        <taxon>Pterygota</taxon>
        <taxon>Neoptera</taxon>
        <taxon>Endopterygota</taxon>
        <taxon>Coleoptera</taxon>
        <taxon>Polyphaga</taxon>
        <taxon>Cucujiformia</taxon>
        <taxon>Coccinelloidea</taxon>
        <taxon>Coccinellidae</taxon>
        <taxon>Scymninae</taxon>
        <taxon>Scymnini</taxon>
        <taxon>Cryptolaemus</taxon>
    </lineage>
</organism>
<dbReference type="InterPro" id="IPR025252">
    <property type="entry name" value="DUF4200"/>
</dbReference>
<name>A0ABD2MHF7_9CUCU</name>
<accession>A0ABD2MHF7</accession>
<evidence type="ECO:0000313" key="2">
    <source>
        <dbReference type="EMBL" id="KAL3265792.1"/>
    </source>
</evidence>
<reference evidence="2 3" key="1">
    <citation type="journal article" date="2021" name="BMC Biol.">
        <title>Horizontally acquired antibacterial genes associated with adaptive radiation of ladybird beetles.</title>
        <authorList>
            <person name="Li H.S."/>
            <person name="Tang X.F."/>
            <person name="Huang Y.H."/>
            <person name="Xu Z.Y."/>
            <person name="Chen M.L."/>
            <person name="Du X.Y."/>
            <person name="Qiu B.Y."/>
            <person name="Chen P.T."/>
            <person name="Zhang W."/>
            <person name="Slipinski A."/>
            <person name="Escalona H.E."/>
            <person name="Waterhouse R.M."/>
            <person name="Zwick A."/>
            <person name="Pang H."/>
        </authorList>
    </citation>
    <scope>NUCLEOTIDE SEQUENCE [LARGE SCALE GENOMIC DNA]</scope>
    <source>
        <strain evidence="2">SYSU2018</strain>
    </source>
</reference>